<feature type="non-terminal residue" evidence="1">
    <location>
        <position position="71"/>
    </location>
</feature>
<reference evidence="1" key="2">
    <citation type="submission" date="2013-05" db="EMBL/GenBank/DDBJ databases">
        <authorList>
            <person name="Carter J.-M."/>
            <person name="Baker S.C."/>
            <person name="Pink R."/>
            <person name="Carter D.R.F."/>
            <person name="Collins A."/>
            <person name="Tomlin J."/>
            <person name="Gibbs M."/>
            <person name="Breuker C.J."/>
        </authorList>
    </citation>
    <scope>NUCLEOTIDE SEQUENCE</scope>
    <source>
        <tissue evidence="1">Ovary</tissue>
    </source>
</reference>
<sequence length="71" mass="8343">MIDRSRLRGSPSYKENTKLNHYINKNKFEKLNLWVFPSFYGATDTVFAGIRRNPESNICYYFIPVKYGKSG</sequence>
<accession>S4NGV4</accession>
<organism evidence="1">
    <name type="scientific">Pararge aegeria</name>
    <name type="common">speckled wood butterfly</name>
    <dbReference type="NCBI Taxonomy" id="116150"/>
    <lineage>
        <taxon>Eukaryota</taxon>
        <taxon>Metazoa</taxon>
        <taxon>Ecdysozoa</taxon>
        <taxon>Arthropoda</taxon>
        <taxon>Hexapoda</taxon>
        <taxon>Insecta</taxon>
        <taxon>Pterygota</taxon>
        <taxon>Neoptera</taxon>
        <taxon>Endopterygota</taxon>
        <taxon>Lepidoptera</taxon>
        <taxon>Glossata</taxon>
        <taxon>Ditrysia</taxon>
        <taxon>Papilionoidea</taxon>
        <taxon>Nymphalidae</taxon>
        <taxon>Satyrinae</taxon>
        <taxon>Satyrini</taxon>
        <taxon>Parargina</taxon>
        <taxon>Pararge</taxon>
    </lineage>
</organism>
<name>S4NGV4_9NEOP</name>
<dbReference type="AlphaFoldDB" id="S4NGV4"/>
<dbReference type="EMBL" id="GAIX01014574">
    <property type="protein sequence ID" value="JAA77986.1"/>
    <property type="molecule type" value="Transcribed_RNA"/>
</dbReference>
<reference evidence="1" key="1">
    <citation type="journal article" date="2013" name="BMC Genomics">
        <title>Unscrambling butterfly oogenesis.</title>
        <authorList>
            <person name="Carter J.M."/>
            <person name="Baker S.C."/>
            <person name="Pink R."/>
            <person name="Carter D.R."/>
            <person name="Collins A."/>
            <person name="Tomlin J."/>
            <person name="Gibbs M."/>
            <person name="Breuker C.J."/>
        </authorList>
    </citation>
    <scope>NUCLEOTIDE SEQUENCE</scope>
    <source>
        <tissue evidence="1">Ovary</tissue>
    </source>
</reference>
<protein>
    <submittedName>
        <fullName evidence="1">Uncharacterized protein</fullName>
    </submittedName>
</protein>
<proteinExistence type="predicted"/>
<evidence type="ECO:0000313" key="1">
    <source>
        <dbReference type="EMBL" id="JAA77986.1"/>
    </source>
</evidence>